<dbReference type="InterPro" id="IPR036866">
    <property type="entry name" value="RibonucZ/Hydroxyglut_hydro"/>
</dbReference>
<dbReference type="AlphaFoldDB" id="X1E8L7"/>
<dbReference type="Gene3D" id="3.60.15.10">
    <property type="entry name" value="Ribonuclease Z/Hydroxyacylglutathione hydrolase-like"/>
    <property type="match status" value="1"/>
</dbReference>
<protein>
    <recommendedName>
        <fullName evidence="1">Metallo-beta-lactamase domain-containing protein</fullName>
    </recommendedName>
</protein>
<dbReference type="EMBL" id="BART01038036">
    <property type="protein sequence ID" value="GAH13499.1"/>
    <property type="molecule type" value="Genomic_DNA"/>
</dbReference>
<organism evidence="2">
    <name type="scientific">marine sediment metagenome</name>
    <dbReference type="NCBI Taxonomy" id="412755"/>
    <lineage>
        <taxon>unclassified sequences</taxon>
        <taxon>metagenomes</taxon>
        <taxon>ecological metagenomes</taxon>
    </lineage>
</organism>
<dbReference type="SUPFAM" id="SSF56281">
    <property type="entry name" value="Metallo-hydrolase/oxidoreductase"/>
    <property type="match status" value="1"/>
</dbReference>
<evidence type="ECO:0000313" key="2">
    <source>
        <dbReference type="EMBL" id="GAH13499.1"/>
    </source>
</evidence>
<sequence length="70" mass="7982">MPSNTDEYLKIFILNVGQADTSVIITPKKKVVIIDAVMPDKLTDLLDKLNVKKGNNIEELIITHPHFQFY</sequence>
<reference evidence="2" key="1">
    <citation type="journal article" date="2014" name="Front. Microbiol.">
        <title>High frequency of phylogenetically diverse reductive dehalogenase-homologous genes in deep subseafloor sedimentary metagenomes.</title>
        <authorList>
            <person name="Kawai M."/>
            <person name="Futagami T."/>
            <person name="Toyoda A."/>
            <person name="Takaki Y."/>
            <person name="Nishi S."/>
            <person name="Hori S."/>
            <person name="Arai W."/>
            <person name="Tsubouchi T."/>
            <person name="Morono Y."/>
            <person name="Uchiyama I."/>
            <person name="Ito T."/>
            <person name="Fujiyama A."/>
            <person name="Inagaki F."/>
            <person name="Takami H."/>
        </authorList>
    </citation>
    <scope>NUCLEOTIDE SEQUENCE</scope>
    <source>
        <strain evidence="2">Expedition CK06-06</strain>
    </source>
</reference>
<evidence type="ECO:0000259" key="1">
    <source>
        <dbReference type="Pfam" id="PF00753"/>
    </source>
</evidence>
<dbReference type="Pfam" id="PF00753">
    <property type="entry name" value="Lactamase_B"/>
    <property type="match status" value="1"/>
</dbReference>
<proteinExistence type="predicted"/>
<feature type="domain" description="Metallo-beta-lactamase" evidence="1">
    <location>
        <begin position="20"/>
        <end position="67"/>
    </location>
</feature>
<dbReference type="InterPro" id="IPR001279">
    <property type="entry name" value="Metallo-B-lactamas"/>
</dbReference>
<name>X1E8L7_9ZZZZ</name>
<comment type="caution">
    <text evidence="2">The sequence shown here is derived from an EMBL/GenBank/DDBJ whole genome shotgun (WGS) entry which is preliminary data.</text>
</comment>
<accession>X1E8L7</accession>
<gene>
    <name evidence="2" type="ORF">S01H4_63310</name>
</gene>